<feature type="compositionally biased region" description="Low complexity" evidence="1">
    <location>
        <begin position="233"/>
        <end position="245"/>
    </location>
</feature>
<gene>
    <name evidence="3" type="ORF">PVAG01_02601</name>
</gene>
<protein>
    <submittedName>
        <fullName evidence="3">LsmAD domain-containing protein</fullName>
    </submittedName>
</protein>
<feature type="compositionally biased region" description="Polar residues" evidence="1">
    <location>
        <begin position="285"/>
        <end position="301"/>
    </location>
</feature>
<sequence length="934" mass="101356">MVTSKKPSDQTNTNGSAKYREQPSNMSYQRAGNKNDARAQNGNTPSFRTDAAISGNRLTGGRELKKWVPDAPEDADMSLESGRSQAAGGKAWDQFAENERRFGVKTDYDENIYTTTIDKSHPLYRQRLAEADKKAREIERSVATNSHVAEERITDNLKAGSNGLDEEDKYSGVIRQNKQDFPPLSSSNNKYTPPARRAPAGNSNNTGAPVDPAIISSQLSRPDKPATEKPKTTTKPASTEPAVTTAPPPAPQPAAAPGPVAPGPTPKPTAEAKPTAVKPVPSNVPGITNRTASPKNGVPNATATVERDVASAFKGFAAQQRRTVEHVRQTKARNDKEVKLNDLKKFADTFKLLTPVPADLVSIIAKDPAKQKEIQEKAKRNSEEAKANPSETAKPVMPLPEPKAVQRAVPANSSSSPSGGAAGRQNAGRGNGYAHQTQYNSNSYRNDRSNQGQQIQAQQGPGQLSARLRNGVQAKHSQQPLNPIPSRADQHVPTGPSEPSFTRRSSGVSSAQSARLNPNSHEFRPNAFAAVFNPTGTPSVTSSPRSTANTITEARQTPPARTLEKRKPLAAEKRPVLKGKFDSLEHIRTFKPPPGANWEKTAGIKPAFSTPPTWKQPKDNEDPKSAIMETYKSIFEKSPFPAQQPISPIHASHAVPQQVPHQHQLPFHLQHQNMHPRQSPRQPPNHMHSNHGPNPSFNGPDDHHRMMPSHSAQSYASPRLQNVPMAYPSPMPQPAQMFNGQILPYPPPHQMTRQASQGQQFMPQPGHIAPGFMMPQPGNGMMGPQGMGPAPQMMYPPGQHFMPPGGGPPGMPVNGYPSPGRTAPLMISQGSQQGHQQQMYGMSPGQQYGAMVPLYPQQQPGQMPGRGYGPPHFGTSPQQMHQYNGGQQHRNHQNGNFNNNKNYQQNAQHANSSPNNQAPAGPPSRPSETTEETK</sequence>
<evidence type="ECO:0000256" key="1">
    <source>
        <dbReference type="SAM" id="MobiDB-lite"/>
    </source>
</evidence>
<dbReference type="InterPro" id="IPR045117">
    <property type="entry name" value="ATXN2-like"/>
</dbReference>
<accession>A0ABR4PRB5</accession>
<evidence type="ECO:0000313" key="4">
    <source>
        <dbReference type="Proteomes" id="UP001629113"/>
    </source>
</evidence>
<proteinExistence type="predicted"/>
<feature type="region of interest" description="Disordered" evidence="1">
    <location>
        <begin position="364"/>
        <end position="520"/>
    </location>
</feature>
<dbReference type="SMART" id="SM01272">
    <property type="entry name" value="LsmAD"/>
    <property type="match status" value="1"/>
</dbReference>
<dbReference type="PANTHER" id="PTHR12854:SF7">
    <property type="entry name" value="ATAXIN-2 HOMOLOG"/>
    <property type="match status" value="1"/>
</dbReference>
<dbReference type="Pfam" id="PF06741">
    <property type="entry name" value="LsmAD"/>
    <property type="match status" value="1"/>
</dbReference>
<comment type="caution">
    <text evidence="3">The sequence shown here is derived from an EMBL/GenBank/DDBJ whole genome shotgun (WGS) entry which is preliminary data.</text>
</comment>
<feature type="region of interest" description="Disordered" evidence="1">
    <location>
        <begin position="672"/>
        <end position="715"/>
    </location>
</feature>
<feature type="compositionally biased region" description="Basic and acidic residues" evidence="1">
    <location>
        <begin position="221"/>
        <end position="231"/>
    </location>
</feature>
<feature type="region of interest" description="Disordered" evidence="1">
    <location>
        <begin position="535"/>
        <end position="569"/>
    </location>
</feature>
<feature type="compositionally biased region" description="Low complexity" evidence="1">
    <location>
        <begin position="268"/>
        <end position="279"/>
    </location>
</feature>
<organism evidence="3 4">
    <name type="scientific">Phlyctema vagabunda</name>
    <dbReference type="NCBI Taxonomy" id="108571"/>
    <lineage>
        <taxon>Eukaryota</taxon>
        <taxon>Fungi</taxon>
        <taxon>Dikarya</taxon>
        <taxon>Ascomycota</taxon>
        <taxon>Pezizomycotina</taxon>
        <taxon>Leotiomycetes</taxon>
        <taxon>Helotiales</taxon>
        <taxon>Dermateaceae</taxon>
        <taxon>Phlyctema</taxon>
    </lineage>
</organism>
<feature type="compositionally biased region" description="Low complexity" evidence="1">
    <location>
        <begin position="853"/>
        <end position="871"/>
    </location>
</feature>
<keyword evidence="4" id="KW-1185">Reference proteome</keyword>
<feature type="compositionally biased region" description="Basic and acidic residues" evidence="1">
    <location>
        <begin position="367"/>
        <end position="386"/>
    </location>
</feature>
<feature type="compositionally biased region" description="Polar residues" evidence="1">
    <location>
        <begin position="535"/>
        <end position="555"/>
    </location>
</feature>
<evidence type="ECO:0000313" key="3">
    <source>
        <dbReference type="EMBL" id="KAL3425810.1"/>
    </source>
</evidence>
<dbReference type="InterPro" id="IPR009604">
    <property type="entry name" value="LsmAD_domain"/>
</dbReference>
<feature type="domain" description="LsmAD" evidence="2">
    <location>
        <begin position="102"/>
        <end position="176"/>
    </location>
</feature>
<feature type="compositionally biased region" description="Low complexity" evidence="1">
    <location>
        <begin position="439"/>
        <end position="463"/>
    </location>
</feature>
<dbReference type="EMBL" id="JBFCZG010000002">
    <property type="protein sequence ID" value="KAL3425810.1"/>
    <property type="molecule type" value="Genomic_DNA"/>
</dbReference>
<feature type="compositionally biased region" description="Polar residues" evidence="1">
    <location>
        <begin position="497"/>
        <end position="520"/>
    </location>
</feature>
<feature type="region of interest" description="Disordered" evidence="1">
    <location>
        <begin position="1"/>
        <end position="91"/>
    </location>
</feature>
<feature type="region of interest" description="Disordered" evidence="1">
    <location>
        <begin position="826"/>
        <end position="934"/>
    </location>
</feature>
<feature type="compositionally biased region" description="Low complexity" evidence="1">
    <location>
        <begin position="881"/>
        <end position="911"/>
    </location>
</feature>
<name>A0ABR4PRB5_9HELO</name>
<evidence type="ECO:0000259" key="2">
    <source>
        <dbReference type="SMART" id="SM01272"/>
    </source>
</evidence>
<feature type="compositionally biased region" description="Low complexity" evidence="1">
    <location>
        <begin position="410"/>
        <end position="428"/>
    </location>
</feature>
<feature type="compositionally biased region" description="Pro residues" evidence="1">
    <location>
        <begin position="246"/>
        <end position="267"/>
    </location>
</feature>
<feature type="compositionally biased region" description="Polar residues" evidence="1">
    <location>
        <begin position="1"/>
        <end position="47"/>
    </location>
</feature>
<dbReference type="Proteomes" id="UP001629113">
    <property type="component" value="Unassembled WGS sequence"/>
</dbReference>
<feature type="compositionally biased region" description="Low complexity" evidence="1">
    <location>
        <begin position="826"/>
        <end position="843"/>
    </location>
</feature>
<feature type="region of interest" description="Disordered" evidence="1">
    <location>
        <begin position="139"/>
        <end position="301"/>
    </location>
</feature>
<reference evidence="3 4" key="1">
    <citation type="submission" date="2024-06" db="EMBL/GenBank/DDBJ databases">
        <title>Complete genome of Phlyctema vagabunda strain 19-DSS-EL-015.</title>
        <authorList>
            <person name="Fiorenzani C."/>
        </authorList>
    </citation>
    <scope>NUCLEOTIDE SEQUENCE [LARGE SCALE GENOMIC DNA]</scope>
    <source>
        <strain evidence="3 4">19-DSS-EL-015</strain>
    </source>
</reference>
<dbReference type="PANTHER" id="PTHR12854">
    <property type="entry name" value="ATAXIN 2-RELATED"/>
    <property type="match status" value="1"/>
</dbReference>